<gene>
    <name evidence="3" type="ORF">E2R65_18470</name>
    <name evidence="2" type="ORF">GGR35_003639</name>
</gene>
<reference evidence="2 5" key="3">
    <citation type="submission" date="2020-08" db="EMBL/GenBank/DDBJ databases">
        <title>Genomic Encyclopedia of Type Strains, Phase IV (KMG-IV): sequencing the most valuable type-strain genomes for metagenomic binning, comparative biology and taxonomic classification.</title>
        <authorList>
            <person name="Goeker M."/>
        </authorList>
    </citation>
    <scope>NUCLEOTIDE SEQUENCE [LARGE SCALE GENOMIC DNA]</scope>
    <source>
        <strain evidence="2 5">DSM 100995</strain>
    </source>
</reference>
<organism evidence="3 4">
    <name type="scientific">Mucilaginibacter phyllosphaerae</name>
    <dbReference type="NCBI Taxonomy" id="1812349"/>
    <lineage>
        <taxon>Bacteria</taxon>
        <taxon>Pseudomonadati</taxon>
        <taxon>Bacteroidota</taxon>
        <taxon>Sphingobacteriia</taxon>
        <taxon>Sphingobacteriales</taxon>
        <taxon>Sphingobacteriaceae</taxon>
        <taxon>Mucilaginibacter</taxon>
    </lineage>
</organism>
<reference evidence="3 4" key="1">
    <citation type="journal article" date="2016" name="Int. J. Syst. Evol. Microbiol.">
        <title>Proposal of Mucilaginibacter phyllosphaerae sp. nov. isolated from the phyllosphere of Galium album.</title>
        <authorList>
            <person name="Aydogan E.L."/>
            <person name="Busse H.J."/>
            <person name="Moser G."/>
            <person name="Muller C."/>
            <person name="Kampfer P."/>
            <person name="Glaeser S.P."/>
        </authorList>
    </citation>
    <scope>NUCLEOTIDE SEQUENCE [LARGE SCALE GENOMIC DNA]</scope>
    <source>
        <strain evidence="3 4">PP-F2FG21</strain>
    </source>
</reference>
<dbReference type="Pfam" id="PF15637">
    <property type="entry name" value="Tox-HNH-HHH"/>
    <property type="match status" value="1"/>
</dbReference>
<dbReference type="EMBL" id="SNQG01000008">
    <property type="protein sequence ID" value="TEW63755.1"/>
    <property type="molecule type" value="Genomic_DNA"/>
</dbReference>
<keyword evidence="5" id="KW-1185">Reference proteome</keyword>
<dbReference type="OrthoDB" id="680858at2"/>
<name>A0A4Y8A7P3_9SPHI</name>
<evidence type="ECO:0000313" key="5">
    <source>
        <dbReference type="Proteomes" id="UP000583101"/>
    </source>
</evidence>
<proteinExistence type="predicted"/>
<dbReference type="RefSeq" id="WP_134337979.1">
    <property type="nucleotide sequence ID" value="NZ_BMCZ01000008.1"/>
</dbReference>
<accession>A0A4Y8A7P3</accession>
<dbReference type="EMBL" id="JACIEG010000008">
    <property type="protein sequence ID" value="MBB3971012.1"/>
    <property type="molecule type" value="Genomic_DNA"/>
</dbReference>
<dbReference type="InterPro" id="IPR028915">
    <property type="entry name" value="Tox-HNH-HHH_dom"/>
</dbReference>
<feature type="domain" description="Tox-HNH-HHH" evidence="1">
    <location>
        <begin position="83"/>
        <end position="164"/>
    </location>
</feature>
<dbReference type="Proteomes" id="UP000583101">
    <property type="component" value="Unassembled WGS sequence"/>
</dbReference>
<evidence type="ECO:0000313" key="2">
    <source>
        <dbReference type="EMBL" id="MBB3971012.1"/>
    </source>
</evidence>
<dbReference type="AlphaFoldDB" id="A0A4Y8A7P3"/>
<dbReference type="Proteomes" id="UP000297248">
    <property type="component" value="Unassembled WGS sequence"/>
</dbReference>
<reference evidence="3" key="2">
    <citation type="submission" date="2019-03" db="EMBL/GenBank/DDBJ databases">
        <authorList>
            <person name="Yan Y.-Q."/>
            <person name="Du Z.-J."/>
        </authorList>
    </citation>
    <scope>NUCLEOTIDE SEQUENCE</scope>
    <source>
        <strain evidence="3">PP-F2FG21</strain>
    </source>
</reference>
<protein>
    <recommendedName>
        <fullName evidence="1">Tox-HNH-HHH domain-containing protein</fullName>
    </recommendedName>
</protein>
<evidence type="ECO:0000313" key="3">
    <source>
        <dbReference type="EMBL" id="TEW63755.1"/>
    </source>
</evidence>
<evidence type="ECO:0000313" key="4">
    <source>
        <dbReference type="Proteomes" id="UP000297248"/>
    </source>
</evidence>
<sequence>MGFGTPSAYLGSGAASYRPSSIINGYPSEWFTYEDVLGSIGTELQQQGLKNTDPIPEAYYKNGTPIDMTPAPAESRTVKLAPRNAKYFWEQLLKKRPEMFSEKNRTYIANKNFKDINADDQWLKYNPTHKAYKFGQLVHHHDEQGYIAYAIPAKVHQKWTSILHEFRVKGKILRIKGTLNSFVNVMQVFSFLTDIQTGNPDAWVNWFGANNEIGKIYKQPFTGDYYMITQTTPYKNSAGKVIRAVVTYDVYADYIWDDDEGKYMGVLKLGTFTEDIDVINKKSTARSFNNY</sequence>
<comment type="caution">
    <text evidence="3">The sequence shown here is derived from an EMBL/GenBank/DDBJ whole genome shotgun (WGS) entry which is preliminary data.</text>
</comment>
<evidence type="ECO:0000259" key="1">
    <source>
        <dbReference type="Pfam" id="PF15637"/>
    </source>
</evidence>